<name>A0ABS6T279_9RHOB</name>
<organism evidence="3 4">
    <name type="scientific">Maritimibacter dapengensis</name>
    <dbReference type="NCBI Taxonomy" id="2836868"/>
    <lineage>
        <taxon>Bacteria</taxon>
        <taxon>Pseudomonadati</taxon>
        <taxon>Pseudomonadota</taxon>
        <taxon>Alphaproteobacteria</taxon>
        <taxon>Rhodobacterales</taxon>
        <taxon>Roseobacteraceae</taxon>
        <taxon>Maritimibacter</taxon>
    </lineage>
</organism>
<evidence type="ECO:0000259" key="2">
    <source>
        <dbReference type="Pfam" id="PF07859"/>
    </source>
</evidence>
<feature type="domain" description="Alpha/beta hydrolase fold-3" evidence="2">
    <location>
        <begin position="66"/>
        <end position="268"/>
    </location>
</feature>
<dbReference type="PANTHER" id="PTHR48081:SF8">
    <property type="entry name" value="ALPHA_BETA HYDROLASE FOLD-3 DOMAIN-CONTAINING PROTEIN-RELATED"/>
    <property type="match status" value="1"/>
</dbReference>
<dbReference type="Proteomes" id="UP000756530">
    <property type="component" value="Unassembled WGS sequence"/>
</dbReference>
<proteinExistence type="predicted"/>
<keyword evidence="4" id="KW-1185">Reference proteome</keyword>
<dbReference type="Pfam" id="PF07859">
    <property type="entry name" value="Abhydrolase_3"/>
    <property type="match status" value="1"/>
</dbReference>
<dbReference type="RefSeq" id="WP_218391863.1">
    <property type="nucleotide sequence ID" value="NZ_JAHUZE010000002.1"/>
</dbReference>
<dbReference type="PANTHER" id="PTHR48081">
    <property type="entry name" value="AB HYDROLASE SUPERFAMILY PROTEIN C4A8.06C"/>
    <property type="match status" value="1"/>
</dbReference>
<dbReference type="InterPro" id="IPR013094">
    <property type="entry name" value="AB_hydrolase_3"/>
</dbReference>
<protein>
    <submittedName>
        <fullName evidence="3">Alpha/beta hydrolase</fullName>
    </submittedName>
</protein>
<dbReference type="EMBL" id="JAHUZE010000002">
    <property type="protein sequence ID" value="MBV7378676.1"/>
    <property type="molecule type" value="Genomic_DNA"/>
</dbReference>
<dbReference type="InterPro" id="IPR050300">
    <property type="entry name" value="GDXG_lipolytic_enzyme"/>
</dbReference>
<evidence type="ECO:0000256" key="1">
    <source>
        <dbReference type="ARBA" id="ARBA00022801"/>
    </source>
</evidence>
<sequence>MTFNPDLPKAHKLPKSLVTPARLPFMRALMRVIGFAQRQGRRIERGATGQRIWVFPARAHGPRPAVLWIHGGGLVFGNPASEIATCKRIVDELDFFVASPEYRFAPKDPYPAALDDVAAALDWLAEQPEIDPTRIAIGGDSGGGHLAAALAIRARDRGGPDIAFQCLHEPMLDEATRRRDDLDPDLLRVWSPRMNAHAWDGYLADLDTIPATASPARLDDASGLPATFIGVGTADLFHDECRAYAETLRTADVPVEEAVVPGAYHGFAAMEPDSSVSQDYMRRMIDALRRALTTV</sequence>
<comment type="caution">
    <text evidence="3">The sequence shown here is derived from an EMBL/GenBank/DDBJ whole genome shotgun (WGS) entry which is preliminary data.</text>
</comment>
<evidence type="ECO:0000313" key="4">
    <source>
        <dbReference type="Proteomes" id="UP000756530"/>
    </source>
</evidence>
<evidence type="ECO:0000313" key="3">
    <source>
        <dbReference type="EMBL" id="MBV7378676.1"/>
    </source>
</evidence>
<dbReference type="GO" id="GO:0016787">
    <property type="term" value="F:hydrolase activity"/>
    <property type="evidence" value="ECO:0007669"/>
    <property type="project" value="UniProtKB-KW"/>
</dbReference>
<keyword evidence="1 3" id="KW-0378">Hydrolase</keyword>
<accession>A0ABS6T279</accession>
<reference evidence="3 4" key="1">
    <citation type="submission" date="2021-05" db="EMBL/GenBank/DDBJ databases">
        <title>Culturable bacteria isolated from Daya Bay.</title>
        <authorList>
            <person name="Zheng W."/>
            <person name="Yu S."/>
            <person name="Huang Y."/>
        </authorList>
    </citation>
    <scope>NUCLEOTIDE SEQUENCE [LARGE SCALE GENOMIC DNA]</scope>
    <source>
        <strain evidence="3 4">DP4N28-5</strain>
    </source>
</reference>
<gene>
    <name evidence="3" type="ORF">KJP28_07030</name>
</gene>